<dbReference type="InterPro" id="IPR035994">
    <property type="entry name" value="Nucleoside_phosphorylase_sf"/>
</dbReference>
<sequence>MPPSSGSREIHVLKTQYYAVKIKKYSKRIVSLLYLLNMLDARNYTIGWIYAVECEFVAARAFLSKTHEGPIYLGIHDKNEYALGEMAGHNIVITVLPRDNYGICQATVAAASMVYSFPNVRIGLMVGIGGGVPSARNDIRLGAVVVGVPQGSHSAVLQYDLGKMAQGEAFETRSHLNKAPSLLRSAVQKLEARYHFDGVHLLDAVEKAAQKIEDGDYYRRPPITSDRLFRSSFTHPSSKPSLPCSQVCKGTSHLQARRARSGRPGDPFVHYGLIASGNLRISSALRRKRQAWWIRSPVLLSAESVTIQTHTKLTSGKVSRR</sequence>
<dbReference type="PANTHER" id="PTHR46082:SF11">
    <property type="entry name" value="AAA+ ATPASE DOMAIN-CONTAINING PROTEIN-RELATED"/>
    <property type="match status" value="1"/>
</dbReference>
<dbReference type="PANTHER" id="PTHR46082">
    <property type="entry name" value="ATP/GTP-BINDING PROTEIN-RELATED"/>
    <property type="match status" value="1"/>
</dbReference>
<dbReference type="OMA" id="DNEANCA"/>
<dbReference type="InterPro" id="IPR053137">
    <property type="entry name" value="NLR-like"/>
</dbReference>
<dbReference type="InParanoid" id="G2X2E2"/>
<keyword evidence="2" id="KW-1185">Reference proteome</keyword>
<dbReference type="OrthoDB" id="1577640at2759"/>
<gene>
    <name evidence="1" type="ORF">VDAG_04466</name>
</gene>
<dbReference type="AlphaFoldDB" id="G2X2E2"/>
<organism evidence="1 2">
    <name type="scientific">Verticillium dahliae (strain VdLs.17 / ATCC MYA-4575 / FGSC 10137)</name>
    <name type="common">Verticillium wilt</name>
    <dbReference type="NCBI Taxonomy" id="498257"/>
    <lineage>
        <taxon>Eukaryota</taxon>
        <taxon>Fungi</taxon>
        <taxon>Dikarya</taxon>
        <taxon>Ascomycota</taxon>
        <taxon>Pezizomycotina</taxon>
        <taxon>Sordariomycetes</taxon>
        <taxon>Hypocreomycetidae</taxon>
        <taxon>Glomerellales</taxon>
        <taxon>Plectosphaerellaceae</taxon>
        <taxon>Verticillium</taxon>
    </lineage>
</organism>
<dbReference type="Proteomes" id="UP000001611">
    <property type="component" value="Chromosome 1"/>
</dbReference>
<proteinExistence type="predicted"/>
<dbReference type="KEGG" id="vda:VDAG_04466"/>
<dbReference type="GeneID" id="20705929"/>
<accession>G2X2E2</accession>
<dbReference type="HOGENOM" id="CLU_000288_34_22_1"/>
<dbReference type="GO" id="GO:0003824">
    <property type="term" value="F:catalytic activity"/>
    <property type="evidence" value="ECO:0007669"/>
    <property type="project" value="InterPro"/>
</dbReference>
<evidence type="ECO:0000313" key="1">
    <source>
        <dbReference type="EMBL" id="EGY23028.1"/>
    </source>
</evidence>
<dbReference type="eggNOG" id="KOG4177">
    <property type="taxonomic scope" value="Eukaryota"/>
</dbReference>
<dbReference type="SUPFAM" id="SSF53167">
    <property type="entry name" value="Purine and uridine phosphorylases"/>
    <property type="match status" value="1"/>
</dbReference>
<reference evidence="1 2" key="1">
    <citation type="submission" date="2008-03" db="EMBL/GenBank/DDBJ databases">
        <title>The Genome Sequence of Verticillium dahliae VdLs.17.</title>
        <authorList>
            <consortium name="The Broad Institute Genome Sequencing Platform"/>
            <person name="Ma L.-J.J."/>
            <person name="Klosterman S.J."/>
            <person name="Subbarao K."/>
            <person name="Dobinson K."/>
            <person name="Veronese P."/>
            <person name="Kang S."/>
            <person name="Gold S.E."/>
            <person name="Young S."/>
            <person name="Jaffe D."/>
            <person name="Gnerre S."/>
            <person name="Berlin A."/>
            <person name="Heiman D."/>
            <person name="Hepburn T."/>
            <person name="Sykes S."/>
            <person name="Alvarado L."/>
            <person name="Kodira C.D."/>
            <person name="Lander E."/>
            <person name="Galagan J."/>
            <person name="Nusbaum C."/>
            <person name="Birren B."/>
        </authorList>
    </citation>
    <scope>NUCLEOTIDE SEQUENCE [LARGE SCALE GENOMIC DNA]</scope>
    <source>
        <strain evidence="2">VdLs.17 / ATCC MYA-4575 / FGSC 10137</strain>
    </source>
</reference>
<evidence type="ECO:0000313" key="2">
    <source>
        <dbReference type="Proteomes" id="UP000001611"/>
    </source>
</evidence>
<dbReference type="Gene3D" id="3.40.50.1580">
    <property type="entry name" value="Nucleoside phosphorylase domain"/>
    <property type="match status" value="1"/>
</dbReference>
<dbReference type="RefSeq" id="XP_009649208.1">
    <property type="nucleotide sequence ID" value="XM_009650913.1"/>
</dbReference>
<protein>
    <submittedName>
        <fullName evidence="1">Pfs domain-containing protein</fullName>
    </submittedName>
</protein>
<dbReference type="STRING" id="498257.G2X2E2"/>
<dbReference type="GO" id="GO:0009116">
    <property type="term" value="P:nucleoside metabolic process"/>
    <property type="evidence" value="ECO:0007669"/>
    <property type="project" value="InterPro"/>
</dbReference>
<dbReference type="EMBL" id="DS572701">
    <property type="protein sequence ID" value="EGY23028.1"/>
    <property type="molecule type" value="Genomic_DNA"/>
</dbReference>
<name>G2X2E2_VERDV</name>